<dbReference type="InterPro" id="IPR029787">
    <property type="entry name" value="Nucleotide_cyclase"/>
</dbReference>
<dbReference type="InterPro" id="IPR000160">
    <property type="entry name" value="GGDEF_dom"/>
</dbReference>
<evidence type="ECO:0000259" key="1">
    <source>
        <dbReference type="PROSITE" id="PS50887"/>
    </source>
</evidence>
<dbReference type="InterPro" id="IPR050469">
    <property type="entry name" value="Diguanylate_Cyclase"/>
</dbReference>
<gene>
    <name evidence="2" type="ORF">H6A19_00295</name>
</gene>
<dbReference type="SUPFAM" id="SSF55073">
    <property type="entry name" value="Nucleotide cyclase"/>
    <property type="match status" value="1"/>
</dbReference>
<evidence type="ECO:0000313" key="3">
    <source>
        <dbReference type="Proteomes" id="UP000767334"/>
    </source>
</evidence>
<dbReference type="PANTHER" id="PTHR45138">
    <property type="entry name" value="REGULATORY COMPONENTS OF SENSORY TRANSDUCTION SYSTEM"/>
    <property type="match status" value="1"/>
</dbReference>
<name>A0ABS2FBK9_9CLOT</name>
<sequence length="255" mass="29581">MFFKNKSLKYEYVNKSFADFISERPDYIIEKSDIDLVNDKLFSKVLYEQCLVGDMKTLKEGHYYGIETMGDRYFRVSKERIDNGLLCIARDITDEVNAITISETDSLTGLYNRNKFMKVIDEIYSEKKNYFLALIDLDNLRSLNNKYGHLKGDNYLNMLASVLKETPNATFFRIGGDEFAALIEDNCDGNSSEFVKDIFSDIFNMLNNINLNPKLSISVGIKKLDLSKDYLYNYEEVDKLLYKVKKNGKNSFIIE</sequence>
<dbReference type="NCBIfam" id="TIGR00254">
    <property type="entry name" value="GGDEF"/>
    <property type="match status" value="1"/>
</dbReference>
<dbReference type="RefSeq" id="WP_195964176.1">
    <property type="nucleotide sequence ID" value="NZ_JACJLL010000001.1"/>
</dbReference>
<dbReference type="CDD" id="cd01949">
    <property type="entry name" value="GGDEF"/>
    <property type="match status" value="1"/>
</dbReference>
<reference evidence="2 3" key="1">
    <citation type="journal article" date="2021" name="Sci. Rep.">
        <title>The distribution of antibiotic resistance genes in chicken gut microbiota commensals.</title>
        <authorList>
            <person name="Juricova H."/>
            <person name="Matiasovicova J."/>
            <person name="Kubasova T."/>
            <person name="Cejkova D."/>
            <person name="Rychlik I."/>
        </authorList>
    </citation>
    <scope>NUCLEOTIDE SEQUENCE [LARGE SCALE GENOMIC DNA]</scope>
    <source>
        <strain evidence="2 3">An435</strain>
    </source>
</reference>
<proteinExistence type="predicted"/>
<dbReference type="Gene3D" id="3.30.450.20">
    <property type="entry name" value="PAS domain"/>
    <property type="match status" value="1"/>
</dbReference>
<dbReference type="Gene3D" id="3.30.70.270">
    <property type="match status" value="1"/>
</dbReference>
<dbReference type="Proteomes" id="UP000767334">
    <property type="component" value="Unassembled WGS sequence"/>
</dbReference>
<dbReference type="EMBL" id="JACJLL010000001">
    <property type="protein sequence ID" value="MBM6817789.1"/>
    <property type="molecule type" value="Genomic_DNA"/>
</dbReference>
<dbReference type="Pfam" id="PF00990">
    <property type="entry name" value="GGDEF"/>
    <property type="match status" value="1"/>
</dbReference>
<evidence type="ECO:0000313" key="2">
    <source>
        <dbReference type="EMBL" id="MBM6817789.1"/>
    </source>
</evidence>
<feature type="domain" description="GGDEF" evidence="1">
    <location>
        <begin position="128"/>
        <end position="255"/>
    </location>
</feature>
<protein>
    <submittedName>
        <fullName evidence="2">Diguanylate cyclase</fullName>
    </submittedName>
</protein>
<keyword evidence="3" id="KW-1185">Reference proteome</keyword>
<dbReference type="PANTHER" id="PTHR45138:SF9">
    <property type="entry name" value="DIGUANYLATE CYCLASE DGCM-RELATED"/>
    <property type="match status" value="1"/>
</dbReference>
<dbReference type="InterPro" id="IPR043128">
    <property type="entry name" value="Rev_trsase/Diguanyl_cyclase"/>
</dbReference>
<organism evidence="2 3">
    <name type="scientific">Clostridium saudiense</name>
    <dbReference type="NCBI Taxonomy" id="1414720"/>
    <lineage>
        <taxon>Bacteria</taxon>
        <taxon>Bacillati</taxon>
        <taxon>Bacillota</taxon>
        <taxon>Clostridia</taxon>
        <taxon>Eubacteriales</taxon>
        <taxon>Clostridiaceae</taxon>
        <taxon>Clostridium</taxon>
    </lineage>
</organism>
<comment type="caution">
    <text evidence="2">The sequence shown here is derived from an EMBL/GenBank/DDBJ whole genome shotgun (WGS) entry which is preliminary data.</text>
</comment>
<dbReference type="PROSITE" id="PS50887">
    <property type="entry name" value="GGDEF"/>
    <property type="match status" value="1"/>
</dbReference>
<accession>A0ABS2FBK9</accession>
<dbReference type="SMART" id="SM00267">
    <property type="entry name" value="GGDEF"/>
    <property type="match status" value="1"/>
</dbReference>